<organism evidence="4 5">
    <name type="scientific">Pseudomyxococcus hansupus</name>
    <dbReference type="NCBI Taxonomy" id="1297742"/>
    <lineage>
        <taxon>Bacteria</taxon>
        <taxon>Pseudomonadati</taxon>
        <taxon>Myxococcota</taxon>
        <taxon>Myxococcia</taxon>
        <taxon>Myxococcales</taxon>
        <taxon>Cystobacterineae</taxon>
        <taxon>Myxococcaceae</taxon>
        <taxon>Pseudomyxococcus</taxon>
    </lineage>
</organism>
<feature type="region of interest" description="Disordered" evidence="1">
    <location>
        <begin position="99"/>
        <end position="166"/>
    </location>
</feature>
<keyword evidence="4" id="KW-0396">Initiation factor</keyword>
<dbReference type="InterPro" id="IPR052521">
    <property type="entry name" value="Cell_div_SPOR-domain"/>
</dbReference>
<dbReference type="PANTHER" id="PTHR38687:SF1">
    <property type="entry name" value="CELL DIVISION PROTEIN DEDD"/>
    <property type="match status" value="1"/>
</dbReference>
<dbReference type="GO" id="GO:0032153">
    <property type="term" value="C:cell division site"/>
    <property type="evidence" value="ECO:0007669"/>
    <property type="project" value="TreeGrafter"/>
</dbReference>
<feature type="compositionally biased region" description="Pro residues" evidence="1">
    <location>
        <begin position="104"/>
        <end position="131"/>
    </location>
</feature>
<dbReference type="Proteomes" id="UP000009026">
    <property type="component" value="Chromosome"/>
</dbReference>
<dbReference type="PROSITE" id="PS51724">
    <property type="entry name" value="SPOR"/>
    <property type="match status" value="1"/>
</dbReference>
<dbReference type="Gene3D" id="3.30.70.1070">
    <property type="entry name" value="Sporulation related repeat"/>
    <property type="match status" value="1"/>
</dbReference>
<dbReference type="PANTHER" id="PTHR38687">
    <property type="entry name" value="CELL DIVISION PROTEIN DEDD-RELATED"/>
    <property type="match status" value="1"/>
</dbReference>
<dbReference type="KEGG" id="mym:A176_003412"/>
<keyword evidence="2" id="KW-0472">Membrane</keyword>
<dbReference type="GO" id="GO:0042834">
    <property type="term" value="F:peptidoglycan binding"/>
    <property type="evidence" value="ECO:0007669"/>
    <property type="project" value="InterPro"/>
</dbReference>
<keyword evidence="5" id="KW-1185">Reference proteome</keyword>
<dbReference type="InterPro" id="IPR007730">
    <property type="entry name" value="SPOR-like_dom"/>
</dbReference>
<evidence type="ECO:0000313" key="4">
    <source>
        <dbReference type="EMBL" id="AKQ66500.1"/>
    </source>
</evidence>
<proteinExistence type="predicted"/>
<dbReference type="EMBL" id="CP012109">
    <property type="protein sequence ID" value="AKQ66500.1"/>
    <property type="molecule type" value="Genomic_DNA"/>
</dbReference>
<keyword evidence="2" id="KW-0812">Transmembrane</keyword>
<dbReference type="AlphaFoldDB" id="A0A0H4WYT4"/>
<sequence length="313" mass="32760">MWPAALVPKDFQAMRDAHRMKEKFDVSLDNRQIVSLLIASIVVMGAVFVLGVVVGKKLAGNADAVAAPDLLSALDANAQALQNAQHDQALIFPDELTRKASTEVPPPPKPAVAKAPPPAEKPAAPKPPEPAKPTESKPSSAQRTALAPTPDPDTGELPPEEPKAAAVPEKVVVAEAPTAPPTAVAQAVPVSGKVEAAAVPTRTTTTEGGGLKEAIARATQQPSQPASPPAQAVKGGAFTLQLSAFQDKQEADRFAAKLRDRGYAPYILAAEVSGKGTWYRVRMGSFASRDAATRYLSDFKRETSLDAFVAGTN</sequence>
<dbReference type="GO" id="GO:0032506">
    <property type="term" value="P:cytokinetic process"/>
    <property type="evidence" value="ECO:0007669"/>
    <property type="project" value="TreeGrafter"/>
</dbReference>
<name>A0A0H4WYT4_9BACT</name>
<evidence type="ECO:0000259" key="3">
    <source>
        <dbReference type="PROSITE" id="PS51724"/>
    </source>
</evidence>
<dbReference type="PATRIC" id="fig|1297742.4.peg.3441"/>
<protein>
    <submittedName>
        <fullName evidence="4">Translation initiation factor 2</fullName>
    </submittedName>
</protein>
<evidence type="ECO:0000313" key="5">
    <source>
        <dbReference type="Proteomes" id="UP000009026"/>
    </source>
</evidence>
<dbReference type="Pfam" id="PF05036">
    <property type="entry name" value="SPOR"/>
    <property type="match status" value="1"/>
</dbReference>
<dbReference type="GO" id="GO:0003743">
    <property type="term" value="F:translation initiation factor activity"/>
    <property type="evidence" value="ECO:0007669"/>
    <property type="project" value="UniProtKB-KW"/>
</dbReference>
<evidence type="ECO:0000256" key="2">
    <source>
        <dbReference type="SAM" id="Phobius"/>
    </source>
</evidence>
<dbReference type="STRING" id="1297742.A176_003412"/>
<keyword evidence="4" id="KW-0648">Protein biosynthesis</keyword>
<reference evidence="4 5" key="1">
    <citation type="journal article" date="2016" name="PLoS ONE">
        <title>Complete Genome Sequence and Comparative Genomics of a Novel Myxobacterium Myxococcus hansupus.</title>
        <authorList>
            <person name="Sharma G."/>
            <person name="Narwani T."/>
            <person name="Subramanian S."/>
        </authorList>
    </citation>
    <scope>NUCLEOTIDE SEQUENCE [LARGE SCALE GENOMIC DNA]</scope>
    <source>
        <strain evidence="5">mixupus</strain>
    </source>
</reference>
<dbReference type="GO" id="GO:0030428">
    <property type="term" value="C:cell septum"/>
    <property type="evidence" value="ECO:0007669"/>
    <property type="project" value="TreeGrafter"/>
</dbReference>
<keyword evidence="2" id="KW-1133">Transmembrane helix</keyword>
<dbReference type="eggNOG" id="COG3087">
    <property type="taxonomic scope" value="Bacteria"/>
</dbReference>
<dbReference type="InterPro" id="IPR036680">
    <property type="entry name" value="SPOR-like_sf"/>
</dbReference>
<accession>A0A0H4WYT4</accession>
<evidence type="ECO:0000256" key="1">
    <source>
        <dbReference type="SAM" id="MobiDB-lite"/>
    </source>
</evidence>
<feature type="domain" description="SPOR" evidence="3">
    <location>
        <begin position="232"/>
        <end position="312"/>
    </location>
</feature>
<gene>
    <name evidence="4" type="ORF">A176_003412</name>
</gene>
<dbReference type="SUPFAM" id="SSF110997">
    <property type="entry name" value="Sporulation related repeat"/>
    <property type="match status" value="1"/>
</dbReference>
<feature type="transmembrane region" description="Helical" evidence="2">
    <location>
        <begin position="33"/>
        <end position="54"/>
    </location>
</feature>